<dbReference type="Pfam" id="PF00892">
    <property type="entry name" value="EamA"/>
    <property type="match status" value="1"/>
</dbReference>
<name>A0A2R8BX27_9RHOB</name>
<feature type="transmembrane region" description="Helical" evidence="1">
    <location>
        <begin position="75"/>
        <end position="93"/>
    </location>
</feature>
<protein>
    <submittedName>
        <fullName evidence="3">Riboflavin transporter</fullName>
    </submittedName>
</protein>
<gene>
    <name evidence="3" type="primary">ribN_7</name>
    <name evidence="3" type="ORF">PAA8504_02548</name>
</gene>
<keyword evidence="1" id="KW-0472">Membrane</keyword>
<dbReference type="Proteomes" id="UP000244912">
    <property type="component" value="Unassembled WGS sequence"/>
</dbReference>
<dbReference type="RefSeq" id="WP_245897619.1">
    <property type="nucleotide sequence ID" value="NZ_ONZF01000005.1"/>
</dbReference>
<keyword evidence="1" id="KW-1133">Transmembrane helix</keyword>
<dbReference type="PANTHER" id="PTHR22911">
    <property type="entry name" value="ACYL-MALONYL CONDENSING ENZYME-RELATED"/>
    <property type="match status" value="1"/>
</dbReference>
<dbReference type="Gene3D" id="1.10.3730.20">
    <property type="match status" value="1"/>
</dbReference>
<feature type="transmembrane region" description="Helical" evidence="1">
    <location>
        <begin position="177"/>
        <end position="196"/>
    </location>
</feature>
<dbReference type="GO" id="GO:0016020">
    <property type="term" value="C:membrane"/>
    <property type="evidence" value="ECO:0007669"/>
    <property type="project" value="InterPro"/>
</dbReference>
<dbReference type="InterPro" id="IPR000620">
    <property type="entry name" value="EamA_dom"/>
</dbReference>
<feature type="transmembrane region" description="Helical" evidence="1">
    <location>
        <begin position="148"/>
        <end position="165"/>
    </location>
</feature>
<sequence length="295" mass="30566">MKDNLTGSALMVAAMLGFAVEDALFKSATATVSPGLGTLLFGSTGLLIFATLSRLSAESIWPRGLFEGAMLWRSGFELTGRLFFALALAFAPLSLTSAILQAAPLAVTAGAALVLGERVGMSRWVAMAVGFLGVLLILRPWGAAFTPALIFALLGMIGFAGRDLATRASSPTLSWRQLGTSGFAMVVVAGALITLFEPASQGPDPRAAVRLIAAGCVGTCAYTALTGAMRTGEISVVAPFRYSRLLFALVLAFLLFGERPDVLTLLGCVLIVGSGIYTLIGSGKARRSGVSDGRP</sequence>
<keyword evidence="1" id="KW-0812">Transmembrane</keyword>
<evidence type="ECO:0000313" key="4">
    <source>
        <dbReference type="Proteomes" id="UP000244912"/>
    </source>
</evidence>
<feature type="transmembrane region" description="Helical" evidence="1">
    <location>
        <begin position="35"/>
        <end position="55"/>
    </location>
</feature>
<dbReference type="EMBL" id="ONZF01000005">
    <property type="protein sequence ID" value="SPJ24710.1"/>
    <property type="molecule type" value="Genomic_DNA"/>
</dbReference>
<dbReference type="PANTHER" id="PTHR22911:SF135">
    <property type="entry name" value="BLR4310 PROTEIN"/>
    <property type="match status" value="1"/>
</dbReference>
<feature type="domain" description="EamA" evidence="2">
    <location>
        <begin position="148"/>
        <end position="274"/>
    </location>
</feature>
<evidence type="ECO:0000259" key="2">
    <source>
        <dbReference type="Pfam" id="PF00892"/>
    </source>
</evidence>
<feature type="transmembrane region" description="Helical" evidence="1">
    <location>
        <begin position="208"/>
        <end position="228"/>
    </location>
</feature>
<evidence type="ECO:0000313" key="3">
    <source>
        <dbReference type="EMBL" id="SPJ24710.1"/>
    </source>
</evidence>
<feature type="transmembrane region" description="Helical" evidence="1">
    <location>
        <begin position="262"/>
        <end position="280"/>
    </location>
</feature>
<proteinExistence type="predicted"/>
<accession>A0A2R8BX27</accession>
<reference evidence="3 4" key="1">
    <citation type="submission" date="2018-03" db="EMBL/GenBank/DDBJ databases">
        <authorList>
            <person name="Keele B.F."/>
        </authorList>
    </citation>
    <scope>NUCLEOTIDE SEQUENCE [LARGE SCALE GENOMIC DNA]</scope>
    <source>
        <strain evidence="3 4">CECT 8504</strain>
    </source>
</reference>
<feature type="transmembrane region" description="Helical" evidence="1">
    <location>
        <begin position="124"/>
        <end position="142"/>
    </location>
</feature>
<dbReference type="AlphaFoldDB" id="A0A2R8BX27"/>
<feature type="transmembrane region" description="Helical" evidence="1">
    <location>
        <begin position="240"/>
        <end position="256"/>
    </location>
</feature>
<keyword evidence="4" id="KW-1185">Reference proteome</keyword>
<dbReference type="InterPro" id="IPR037185">
    <property type="entry name" value="EmrE-like"/>
</dbReference>
<organism evidence="3 4">
    <name type="scientific">Palleronia abyssalis</name>
    <dbReference type="NCBI Taxonomy" id="1501240"/>
    <lineage>
        <taxon>Bacteria</taxon>
        <taxon>Pseudomonadati</taxon>
        <taxon>Pseudomonadota</taxon>
        <taxon>Alphaproteobacteria</taxon>
        <taxon>Rhodobacterales</taxon>
        <taxon>Roseobacteraceae</taxon>
        <taxon>Palleronia</taxon>
    </lineage>
</organism>
<dbReference type="SUPFAM" id="SSF103481">
    <property type="entry name" value="Multidrug resistance efflux transporter EmrE"/>
    <property type="match status" value="2"/>
</dbReference>
<evidence type="ECO:0000256" key="1">
    <source>
        <dbReference type="SAM" id="Phobius"/>
    </source>
</evidence>